<dbReference type="OrthoDB" id="7955078at2759"/>
<dbReference type="Proteomes" id="UP001153620">
    <property type="component" value="Chromosome 1"/>
</dbReference>
<reference evidence="1" key="1">
    <citation type="submission" date="2022-01" db="EMBL/GenBank/DDBJ databases">
        <authorList>
            <person name="King R."/>
        </authorList>
    </citation>
    <scope>NUCLEOTIDE SEQUENCE</scope>
</reference>
<accession>A0A9N9WJ54</accession>
<dbReference type="GO" id="GO:0005739">
    <property type="term" value="C:mitochondrion"/>
    <property type="evidence" value="ECO:0007669"/>
    <property type="project" value="TreeGrafter"/>
</dbReference>
<proteinExistence type="predicted"/>
<reference evidence="1" key="2">
    <citation type="submission" date="2022-10" db="EMBL/GenBank/DDBJ databases">
        <authorList>
            <consortium name="ENA_rothamsted_submissions"/>
            <consortium name="culmorum"/>
            <person name="King R."/>
        </authorList>
    </citation>
    <scope>NUCLEOTIDE SEQUENCE</scope>
</reference>
<dbReference type="Pfam" id="PF00378">
    <property type="entry name" value="ECH_1"/>
    <property type="match status" value="1"/>
</dbReference>
<sequence>MALHCMKVSRMINQNAFRCIALSTQRSQSTATNDKLITTEVNSKTGFVTVSFNRPKAHNSFTLEMLQEFASTLDEVDSKNSRGMILTTTSENVFTTGYDIKELVDPDPERLWNLHATYLDCCHKLFYSLFPTAAAINGHAIGGGSYFAKACEYRVILPNCKIGMNETQLGIAIPKTAILTMKNIISAREVEKAVTFGYVYPSEEALKVGLVDEIATDKADAIAKCEAFLLKFRKVPPLARGLTKQYFRMNIADMILAEKQKDVDVFVKSILDPKNQRVFKSFLSR</sequence>
<dbReference type="InterPro" id="IPR001753">
    <property type="entry name" value="Enoyl-CoA_hydra/iso"/>
</dbReference>
<name>A0A9N9WJ54_9DIPT</name>
<dbReference type="EMBL" id="OU895877">
    <property type="protein sequence ID" value="CAG9797388.1"/>
    <property type="molecule type" value="Genomic_DNA"/>
</dbReference>
<keyword evidence="2" id="KW-1185">Reference proteome</keyword>
<protein>
    <recommendedName>
        <fullName evidence="3">Enoyl-CoA hydratase</fullName>
    </recommendedName>
</protein>
<dbReference type="Gene3D" id="6.10.250.170">
    <property type="match status" value="1"/>
</dbReference>
<dbReference type="SUPFAM" id="SSF52096">
    <property type="entry name" value="ClpP/crotonase"/>
    <property type="match status" value="1"/>
</dbReference>
<organism evidence="1 2">
    <name type="scientific">Chironomus riparius</name>
    <dbReference type="NCBI Taxonomy" id="315576"/>
    <lineage>
        <taxon>Eukaryota</taxon>
        <taxon>Metazoa</taxon>
        <taxon>Ecdysozoa</taxon>
        <taxon>Arthropoda</taxon>
        <taxon>Hexapoda</taxon>
        <taxon>Insecta</taxon>
        <taxon>Pterygota</taxon>
        <taxon>Neoptera</taxon>
        <taxon>Endopterygota</taxon>
        <taxon>Diptera</taxon>
        <taxon>Nematocera</taxon>
        <taxon>Chironomoidea</taxon>
        <taxon>Chironomidae</taxon>
        <taxon>Chironominae</taxon>
        <taxon>Chironomus</taxon>
    </lineage>
</organism>
<gene>
    <name evidence="1" type="ORF">CHIRRI_LOCUS387</name>
</gene>
<evidence type="ECO:0000313" key="1">
    <source>
        <dbReference type="EMBL" id="CAG9797388.1"/>
    </source>
</evidence>
<dbReference type="PANTHER" id="PTHR11941:SF45">
    <property type="entry name" value="ENOYL-COA DELTA ISOMERASE 1, MITOCHONDRIAL"/>
    <property type="match status" value="1"/>
</dbReference>
<dbReference type="PANTHER" id="PTHR11941">
    <property type="entry name" value="ENOYL-COA HYDRATASE-RELATED"/>
    <property type="match status" value="1"/>
</dbReference>
<evidence type="ECO:0000313" key="2">
    <source>
        <dbReference type="Proteomes" id="UP001153620"/>
    </source>
</evidence>
<dbReference type="CDD" id="cd06558">
    <property type="entry name" value="crotonase-like"/>
    <property type="match status" value="1"/>
</dbReference>
<dbReference type="AlphaFoldDB" id="A0A9N9WJ54"/>
<evidence type="ECO:0008006" key="3">
    <source>
        <dbReference type="Google" id="ProtNLM"/>
    </source>
</evidence>
<dbReference type="GO" id="GO:0006635">
    <property type="term" value="P:fatty acid beta-oxidation"/>
    <property type="evidence" value="ECO:0007669"/>
    <property type="project" value="TreeGrafter"/>
</dbReference>
<dbReference type="InterPro" id="IPR029045">
    <property type="entry name" value="ClpP/crotonase-like_dom_sf"/>
</dbReference>
<dbReference type="Gene3D" id="3.90.226.10">
    <property type="entry name" value="2-enoyl-CoA Hydratase, Chain A, domain 1"/>
    <property type="match status" value="1"/>
</dbReference>